<dbReference type="GO" id="GO:0015074">
    <property type="term" value="P:DNA integration"/>
    <property type="evidence" value="ECO:0007669"/>
    <property type="project" value="InterPro"/>
</dbReference>
<evidence type="ECO:0000259" key="1">
    <source>
        <dbReference type="PROSITE" id="PS50994"/>
    </source>
</evidence>
<dbReference type="PANTHER" id="PTHR47515:SF1">
    <property type="entry name" value="BLR2054 PROTEIN"/>
    <property type="match status" value="1"/>
</dbReference>
<dbReference type="SUPFAM" id="SSF53098">
    <property type="entry name" value="Ribonuclease H-like"/>
    <property type="match status" value="1"/>
</dbReference>
<dbReference type="InterPro" id="IPR001584">
    <property type="entry name" value="Integrase_cat-core"/>
</dbReference>
<protein>
    <recommendedName>
        <fullName evidence="1">Integrase catalytic domain-containing protein</fullName>
    </recommendedName>
</protein>
<dbReference type="Gene3D" id="3.30.420.10">
    <property type="entry name" value="Ribonuclease H-like superfamily/Ribonuclease H"/>
    <property type="match status" value="1"/>
</dbReference>
<gene>
    <name evidence="2" type="ORF">AN619_02110</name>
</gene>
<dbReference type="OrthoDB" id="9781005at2"/>
<dbReference type="InterPro" id="IPR036397">
    <property type="entry name" value="RNaseH_sf"/>
</dbReference>
<sequence>MSILRLDNGPQYIRHTFADACKDLGVEHERIPYKTPNMNAYIESYHSILEDECLGITEFESYASAYNEVHDFVRRYNTRRIHSGAKFMPPNEYFWYLQESDKELRIFL</sequence>
<dbReference type="InterPro" id="IPR012337">
    <property type="entry name" value="RNaseH-like_sf"/>
</dbReference>
<evidence type="ECO:0000313" key="3">
    <source>
        <dbReference type="Proteomes" id="UP000070456"/>
    </source>
</evidence>
<dbReference type="PROSITE" id="PS50994">
    <property type="entry name" value="INTEGRASE"/>
    <property type="match status" value="1"/>
</dbReference>
<dbReference type="EMBL" id="LOEE01000006">
    <property type="protein sequence ID" value="KXG78236.1"/>
    <property type="molecule type" value="Genomic_DNA"/>
</dbReference>
<keyword evidence="3" id="KW-1185">Reference proteome</keyword>
<dbReference type="PANTHER" id="PTHR47515">
    <property type="entry name" value="LOW CALCIUM RESPONSE LOCUS PROTEIN T"/>
    <property type="match status" value="1"/>
</dbReference>
<organism evidence="2 3">
    <name type="scientific">Thermotalea metallivorans</name>
    <dbReference type="NCBI Taxonomy" id="520762"/>
    <lineage>
        <taxon>Bacteria</taxon>
        <taxon>Bacillati</taxon>
        <taxon>Bacillota</taxon>
        <taxon>Clostridia</taxon>
        <taxon>Peptostreptococcales</taxon>
        <taxon>Thermotaleaceae</taxon>
        <taxon>Thermotalea</taxon>
    </lineage>
</organism>
<name>A0A140LCG1_9FIRM</name>
<feature type="domain" description="Integrase catalytic" evidence="1">
    <location>
        <begin position="1"/>
        <end position="97"/>
    </location>
</feature>
<dbReference type="Pfam" id="PF13683">
    <property type="entry name" value="rve_3"/>
    <property type="match status" value="1"/>
</dbReference>
<dbReference type="RefSeq" id="WP_068554224.1">
    <property type="nucleotide sequence ID" value="NZ_LOEE01000006.1"/>
</dbReference>
<dbReference type="GO" id="GO:0003676">
    <property type="term" value="F:nucleic acid binding"/>
    <property type="evidence" value="ECO:0007669"/>
    <property type="project" value="InterPro"/>
</dbReference>
<dbReference type="AlphaFoldDB" id="A0A140LCG1"/>
<reference evidence="2 3" key="1">
    <citation type="submission" date="2015-12" db="EMBL/GenBank/DDBJ databases">
        <title>Draft genome sequence of the thermoanaerobe Thermotalea metallivorans, an isolate from the runoff channel of the Great Artesian Basin, Australia.</title>
        <authorList>
            <person name="Patel B.K."/>
        </authorList>
    </citation>
    <scope>NUCLEOTIDE SEQUENCE [LARGE SCALE GENOMIC DNA]</scope>
    <source>
        <strain evidence="2 3">B2-1</strain>
    </source>
</reference>
<dbReference type="Proteomes" id="UP000070456">
    <property type="component" value="Unassembled WGS sequence"/>
</dbReference>
<dbReference type="PATRIC" id="fig|520762.4.peg.243"/>
<comment type="caution">
    <text evidence="2">The sequence shown here is derived from an EMBL/GenBank/DDBJ whole genome shotgun (WGS) entry which is preliminary data.</text>
</comment>
<proteinExistence type="predicted"/>
<accession>A0A140LCG1</accession>
<evidence type="ECO:0000313" key="2">
    <source>
        <dbReference type="EMBL" id="KXG78236.1"/>
    </source>
</evidence>